<name>A0ABT4ZRH9_9CYAN</name>
<sequence>MPLKTQFQIIESLTEILDPVTKFGGQPVWIAEPLWPLGPETGEQMLFLGQIALNHEIFPDSNGIMVYLFFEQESEPLYNEAFAIVIQTTENVYTSGDQIEFLSATTGPTIYELNEDNEVVYQEYGVILEHVENEDSVPLKERYTINDLNYDPGYQFARPELAGNKIGGQPLYIGHLTNPPELFTSDEWLLLLQLAPTQGYYNNLQPNFYPFYMELGEFGILTVFISQDYTQAVCYVQQP</sequence>
<dbReference type="RefSeq" id="WP_096564844.1">
    <property type="nucleotide sequence ID" value="NZ_JAQMTI010000139.1"/>
</dbReference>
<organism evidence="1 2">
    <name type="scientific">Sphaerospermopsis kisseleviana CS-549</name>
    <dbReference type="NCBI Taxonomy" id="3021783"/>
    <lineage>
        <taxon>Bacteria</taxon>
        <taxon>Bacillati</taxon>
        <taxon>Cyanobacteriota</taxon>
        <taxon>Cyanophyceae</taxon>
        <taxon>Nostocales</taxon>
        <taxon>Aphanizomenonaceae</taxon>
        <taxon>Sphaerospermopsis</taxon>
        <taxon>Sphaerospermopsis kisseleviana</taxon>
    </lineage>
</organism>
<reference evidence="1 2" key="1">
    <citation type="submission" date="2023-01" db="EMBL/GenBank/DDBJ databases">
        <title>Genomes from the Australian National Cyanobacteria Reference Collection.</title>
        <authorList>
            <person name="Willis A."/>
            <person name="Lee E.M.F."/>
        </authorList>
    </citation>
    <scope>NUCLEOTIDE SEQUENCE [LARGE SCALE GENOMIC DNA]</scope>
    <source>
        <strain evidence="1 2">CS-549</strain>
    </source>
</reference>
<accession>A0ABT4ZRH9</accession>
<dbReference type="EMBL" id="JAQMTI010000139">
    <property type="protein sequence ID" value="MDB9442002.1"/>
    <property type="molecule type" value="Genomic_DNA"/>
</dbReference>
<evidence type="ECO:0000313" key="1">
    <source>
        <dbReference type="EMBL" id="MDB9442002.1"/>
    </source>
</evidence>
<gene>
    <name evidence="1" type="ORF">PN497_11610</name>
</gene>
<protein>
    <submittedName>
        <fullName evidence="1">DUF1963 domain-containing protein</fullName>
    </submittedName>
</protein>
<dbReference type="SUPFAM" id="SSF103032">
    <property type="entry name" value="Hypothetical protein YwqG"/>
    <property type="match status" value="1"/>
</dbReference>
<dbReference type="InterPro" id="IPR035948">
    <property type="entry name" value="YwqG-like_sf"/>
</dbReference>
<evidence type="ECO:0000313" key="2">
    <source>
        <dbReference type="Proteomes" id="UP001211711"/>
    </source>
</evidence>
<dbReference type="Proteomes" id="UP001211711">
    <property type="component" value="Unassembled WGS sequence"/>
</dbReference>
<dbReference type="Gene3D" id="2.30.320.10">
    <property type="entry name" value="YwqG-like"/>
    <property type="match status" value="1"/>
</dbReference>
<proteinExistence type="predicted"/>
<comment type="caution">
    <text evidence="1">The sequence shown here is derived from an EMBL/GenBank/DDBJ whole genome shotgun (WGS) entry which is preliminary data.</text>
</comment>
<keyword evidence="2" id="KW-1185">Reference proteome</keyword>